<dbReference type="InterPro" id="IPR000160">
    <property type="entry name" value="GGDEF_dom"/>
</dbReference>
<dbReference type="Gene3D" id="3.30.70.270">
    <property type="match status" value="1"/>
</dbReference>
<dbReference type="PROSITE" id="PS50113">
    <property type="entry name" value="PAC"/>
    <property type="match status" value="1"/>
</dbReference>
<organism evidence="3 4">
    <name type="scientific">Holtiella tumoricola</name>
    <dbReference type="NCBI Taxonomy" id="3018743"/>
    <lineage>
        <taxon>Bacteria</taxon>
        <taxon>Bacillati</taxon>
        <taxon>Bacillota</taxon>
        <taxon>Clostridia</taxon>
        <taxon>Lachnospirales</taxon>
        <taxon>Cellulosilyticaceae</taxon>
        <taxon>Holtiella</taxon>
    </lineage>
</organism>
<evidence type="ECO:0000259" key="2">
    <source>
        <dbReference type="PROSITE" id="PS50887"/>
    </source>
</evidence>
<gene>
    <name evidence="3" type="ORF">PBV87_07660</name>
</gene>
<keyword evidence="3" id="KW-0808">Transferase</keyword>
<name>A0AA42DLP9_9FIRM</name>
<keyword evidence="3" id="KW-0548">Nucleotidyltransferase</keyword>
<protein>
    <submittedName>
        <fullName evidence="3">Diguanylate cyclase</fullName>
        <ecNumber evidence="3">2.7.7.65</ecNumber>
    </submittedName>
</protein>
<dbReference type="EMBL" id="JAQIFT010000033">
    <property type="protein sequence ID" value="MDA3731354.1"/>
    <property type="molecule type" value="Genomic_DNA"/>
</dbReference>
<comment type="caution">
    <text evidence="3">The sequence shown here is derived from an EMBL/GenBank/DDBJ whole genome shotgun (WGS) entry which is preliminary data.</text>
</comment>
<dbReference type="InterPro" id="IPR013655">
    <property type="entry name" value="PAS_fold_3"/>
</dbReference>
<dbReference type="InterPro" id="IPR043128">
    <property type="entry name" value="Rev_trsase/Diguanyl_cyclase"/>
</dbReference>
<evidence type="ECO:0000313" key="3">
    <source>
        <dbReference type="EMBL" id="MDA3731354.1"/>
    </source>
</evidence>
<dbReference type="AlphaFoldDB" id="A0AA42DLP9"/>
<proteinExistence type="predicted"/>
<evidence type="ECO:0000259" key="1">
    <source>
        <dbReference type="PROSITE" id="PS50113"/>
    </source>
</evidence>
<dbReference type="InterPro" id="IPR029787">
    <property type="entry name" value="Nucleotide_cyclase"/>
</dbReference>
<dbReference type="Proteomes" id="UP001169242">
    <property type="component" value="Unassembled WGS sequence"/>
</dbReference>
<keyword evidence="4" id="KW-1185">Reference proteome</keyword>
<dbReference type="Pfam" id="PF08447">
    <property type="entry name" value="PAS_3"/>
    <property type="match status" value="1"/>
</dbReference>
<feature type="domain" description="PAC" evidence="1">
    <location>
        <begin position="94"/>
        <end position="146"/>
    </location>
</feature>
<dbReference type="RefSeq" id="WP_271011743.1">
    <property type="nucleotide sequence ID" value="NZ_JAQIFT010000033.1"/>
</dbReference>
<accession>A0AA42DLP9</accession>
<feature type="domain" description="GGDEF" evidence="2">
    <location>
        <begin position="164"/>
        <end position="232"/>
    </location>
</feature>
<dbReference type="InterPro" id="IPR000700">
    <property type="entry name" value="PAS-assoc_C"/>
</dbReference>
<dbReference type="EC" id="2.7.7.65" evidence="3"/>
<dbReference type="Pfam" id="PF00990">
    <property type="entry name" value="GGDEF"/>
    <property type="match status" value="1"/>
</dbReference>
<dbReference type="SUPFAM" id="SSF55785">
    <property type="entry name" value="PYP-like sensor domain (PAS domain)"/>
    <property type="match status" value="1"/>
</dbReference>
<dbReference type="GO" id="GO:0052621">
    <property type="term" value="F:diguanylate cyclase activity"/>
    <property type="evidence" value="ECO:0007669"/>
    <property type="project" value="UniProtKB-EC"/>
</dbReference>
<reference evidence="3" key="1">
    <citation type="journal article" date="2023" name="Int. J. Syst. Evol. Microbiol.">
        <title>&lt;i&gt;Holtiella tumoricola&lt;/i&gt; gen. nov. sp. nov., isolated from a human clinical sample.</title>
        <authorList>
            <person name="Allen-Vercoe E."/>
            <person name="Daigneault M.C."/>
            <person name="Vancuren S.J."/>
            <person name="Cochrane K."/>
            <person name="O'Neal L.L."/>
            <person name="Sankaranarayanan K."/>
            <person name="Lawson P.A."/>
        </authorList>
    </citation>
    <scope>NUCLEOTIDE SEQUENCE</scope>
    <source>
        <strain evidence="3">CC70A</strain>
    </source>
</reference>
<dbReference type="Gene3D" id="3.30.450.20">
    <property type="entry name" value="PAS domain"/>
    <property type="match status" value="1"/>
</dbReference>
<sequence length="232" mass="27596">MKEDEKIHTNELELKSYLRFLRDFSRCTDDYLYVIQMEENKCWFFGEFEKNYNLTSDGKPWYSIEDYHNIVYSRDLMWLQKDFERLNSGLSTDHNMDYRLVDRDGEILWINCRGRVMRDAETGEMCLLGRVSDIVLKHKVDMLTGMFNRAKMLEDVKQSLHYHTQGYFVLLGIDNLKDINIKHGRMAGDRELKFFAACLEEENSSQKVYRLEGDVFCCLSSEYEQTEGRAVF</sequence>
<dbReference type="SUPFAM" id="SSF55073">
    <property type="entry name" value="Nucleotide cyclase"/>
    <property type="match status" value="1"/>
</dbReference>
<dbReference type="PROSITE" id="PS50887">
    <property type="entry name" value="GGDEF"/>
    <property type="match status" value="1"/>
</dbReference>
<evidence type="ECO:0000313" key="4">
    <source>
        <dbReference type="Proteomes" id="UP001169242"/>
    </source>
</evidence>
<dbReference type="InterPro" id="IPR035965">
    <property type="entry name" value="PAS-like_dom_sf"/>
</dbReference>